<dbReference type="CDD" id="cd06558">
    <property type="entry name" value="crotonase-like"/>
    <property type="match status" value="1"/>
</dbReference>
<dbReference type="GO" id="GO:0006635">
    <property type="term" value="P:fatty acid beta-oxidation"/>
    <property type="evidence" value="ECO:0007669"/>
    <property type="project" value="TreeGrafter"/>
</dbReference>
<organism evidence="1">
    <name type="scientific">marine sediment metagenome</name>
    <dbReference type="NCBI Taxonomy" id="412755"/>
    <lineage>
        <taxon>unclassified sequences</taxon>
        <taxon>metagenomes</taxon>
        <taxon>ecological metagenomes</taxon>
    </lineage>
</organism>
<name>A0A0F9GVP3_9ZZZZ</name>
<gene>
    <name evidence="1" type="ORF">LCGC14_2074760</name>
</gene>
<dbReference type="InterPro" id="IPR029045">
    <property type="entry name" value="ClpP/crotonase-like_dom_sf"/>
</dbReference>
<sequence>VRVVLFKGAGEKAFCAGADLTEFLTAPPPVSARRIRFDRDVWGLFLSIPQPLIAVLHGYVLGSGIEMALCCDMRIASDDAHFGLPEVELGILPAAGGTQTLPRLVGQGKALEMLMSGRRINAQEAWESGLVNRVVPKSRLLEIAKKTAEKIASYDPDVMRCVKQAVRRGIDLSLTEGLDLEKRLAHQLLRSNGLNHEHT</sequence>
<dbReference type="PANTHER" id="PTHR11941">
    <property type="entry name" value="ENOYL-COA HYDRATASE-RELATED"/>
    <property type="match status" value="1"/>
</dbReference>
<evidence type="ECO:0000313" key="1">
    <source>
        <dbReference type="EMBL" id="KKL73455.1"/>
    </source>
</evidence>
<reference evidence="1" key="1">
    <citation type="journal article" date="2015" name="Nature">
        <title>Complex archaea that bridge the gap between prokaryotes and eukaryotes.</title>
        <authorList>
            <person name="Spang A."/>
            <person name="Saw J.H."/>
            <person name="Jorgensen S.L."/>
            <person name="Zaremba-Niedzwiedzka K."/>
            <person name="Martijn J."/>
            <person name="Lind A.E."/>
            <person name="van Eijk R."/>
            <person name="Schleper C."/>
            <person name="Guy L."/>
            <person name="Ettema T.J."/>
        </authorList>
    </citation>
    <scope>NUCLEOTIDE SEQUENCE</scope>
</reference>
<dbReference type="GO" id="GO:0003824">
    <property type="term" value="F:catalytic activity"/>
    <property type="evidence" value="ECO:0007669"/>
    <property type="project" value="UniProtKB-ARBA"/>
</dbReference>
<proteinExistence type="predicted"/>
<dbReference type="EMBL" id="LAZR01024952">
    <property type="protein sequence ID" value="KKL73455.1"/>
    <property type="molecule type" value="Genomic_DNA"/>
</dbReference>
<dbReference type="PANTHER" id="PTHR11941:SF54">
    <property type="entry name" value="ENOYL-COA HYDRATASE, MITOCHONDRIAL"/>
    <property type="match status" value="1"/>
</dbReference>
<protein>
    <recommendedName>
        <fullName evidence="2">Enoyl-CoA hydratase/isomerase family protein</fullName>
    </recommendedName>
</protein>
<dbReference type="AlphaFoldDB" id="A0A0F9GVP3"/>
<dbReference type="Gene3D" id="3.90.226.10">
    <property type="entry name" value="2-enoyl-CoA Hydratase, Chain A, domain 1"/>
    <property type="match status" value="1"/>
</dbReference>
<feature type="non-terminal residue" evidence="1">
    <location>
        <position position="1"/>
    </location>
</feature>
<evidence type="ECO:0008006" key="2">
    <source>
        <dbReference type="Google" id="ProtNLM"/>
    </source>
</evidence>
<accession>A0A0F9GVP3</accession>
<dbReference type="InterPro" id="IPR001753">
    <property type="entry name" value="Enoyl-CoA_hydra/iso"/>
</dbReference>
<comment type="caution">
    <text evidence="1">The sequence shown here is derived from an EMBL/GenBank/DDBJ whole genome shotgun (WGS) entry which is preliminary data.</text>
</comment>
<dbReference type="SUPFAM" id="SSF52096">
    <property type="entry name" value="ClpP/crotonase"/>
    <property type="match status" value="1"/>
</dbReference>
<dbReference type="Pfam" id="PF00378">
    <property type="entry name" value="ECH_1"/>
    <property type="match status" value="1"/>
</dbReference>